<proteinExistence type="predicted"/>
<accession>A0A6J2KB54</accession>
<evidence type="ECO:0000313" key="2">
    <source>
        <dbReference type="Proteomes" id="UP000504629"/>
    </source>
</evidence>
<name>A0A6J2KB54_BOMMA</name>
<dbReference type="OrthoDB" id="7741006at2759"/>
<sequence>MASPDPPLPTHYIQILEPAQEPTGTLRDRLNQLSACEINTKVTYDVCSVLSPPRNKILELLRPEDPGRDALEAIVRPIPRRGLTRPLDEDTKRFLHRALQPPSTYRPETTKQEPKVETKTCDSNAERSLAEELREAEEDVGKERKHWLRDFRKRGESFRGAAEREQMGKLALSVEDDEEEDGLSAAARKIDALLAESRELHEELAGIHEDLQVQSARACRCVAAARALNDESRALRYLDDVVALLKGDVATTLRTRAWPFAIGRRQPDRNYII</sequence>
<dbReference type="KEGG" id="bman:114249489"/>
<feature type="region of interest" description="Disordered" evidence="1">
    <location>
        <begin position="99"/>
        <end position="128"/>
    </location>
</feature>
<dbReference type="AlphaFoldDB" id="A0A6J2KB54"/>
<feature type="compositionally biased region" description="Basic and acidic residues" evidence="1">
    <location>
        <begin position="108"/>
        <end position="128"/>
    </location>
</feature>
<organism evidence="2 3">
    <name type="scientific">Bombyx mandarina</name>
    <name type="common">Wild silk moth</name>
    <name type="synonym">Wild silkworm</name>
    <dbReference type="NCBI Taxonomy" id="7092"/>
    <lineage>
        <taxon>Eukaryota</taxon>
        <taxon>Metazoa</taxon>
        <taxon>Ecdysozoa</taxon>
        <taxon>Arthropoda</taxon>
        <taxon>Hexapoda</taxon>
        <taxon>Insecta</taxon>
        <taxon>Pterygota</taxon>
        <taxon>Neoptera</taxon>
        <taxon>Endopterygota</taxon>
        <taxon>Lepidoptera</taxon>
        <taxon>Glossata</taxon>
        <taxon>Ditrysia</taxon>
        <taxon>Bombycoidea</taxon>
        <taxon>Bombycidae</taxon>
        <taxon>Bombycinae</taxon>
        <taxon>Bombyx</taxon>
    </lineage>
</organism>
<reference evidence="3" key="1">
    <citation type="submission" date="2025-08" db="UniProtKB">
        <authorList>
            <consortium name="RefSeq"/>
        </authorList>
    </citation>
    <scope>IDENTIFICATION</scope>
    <source>
        <tissue evidence="3">Silk gland</tissue>
    </source>
</reference>
<dbReference type="Proteomes" id="UP000504629">
    <property type="component" value="Unplaced"/>
</dbReference>
<gene>
    <name evidence="3" type="primary">LOC114249489</name>
</gene>
<evidence type="ECO:0000256" key="1">
    <source>
        <dbReference type="SAM" id="MobiDB-lite"/>
    </source>
</evidence>
<evidence type="ECO:0000313" key="3">
    <source>
        <dbReference type="RefSeq" id="XP_028038893.1"/>
    </source>
</evidence>
<protein>
    <submittedName>
        <fullName evidence="3">Uncharacterized protein LOC114249489</fullName>
    </submittedName>
</protein>
<keyword evidence="2" id="KW-1185">Reference proteome</keyword>
<dbReference type="GeneID" id="114249489"/>
<dbReference type="RefSeq" id="XP_028038893.1">
    <property type="nucleotide sequence ID" value="XM_028183092.1"/>
</dbReference>